<reference evidence="1 2" key="1">
    <citation type="journal article" date="2018" name="Front. Plant Sci.">
        <title>Red Clover (Trifolium pratense) and Zigzag Clover (T. medium) - A Picture of Genomic Similarities and Differences.</title>
        <authorList>
            <person name="Dluhosova J."/>
            <person name="Istvanek J."/>
            <person name="Nedelnik J."/>
            <person name="Repkova J."/>
        </authorList>
    </citation>
    <scope>NUCLEOTIDE SEQUENCE [LARGE SCALE GENOMIC DNA]</scope>
    <source>
        <strain evidence="2">cv. 10/8</strain>
        <tissue evidence="1">Leaf</tissue>
    </source>
</reference>
<protein>
    <submittedName>
        <fullName evidence="1">Uncharacterized protein</fullName>
    </submittedName>
</protein>
<name>A0A392SUR4_9FABA</name>
<organism evidence="1 2">
    <name type="scientific">Trifolium medium</name>
    <dbReference type="NCBI Taxonomy" id="97028"/>
    <lineage>
        <taxon>Eukaryota</taxon>
        <taxon>Viridiplantae</taxon>
        <taxon>Streptophyta</taxon>
        <taxon>Embryophyta</taxon>
        <taxon>Tracheophyta</taxon>
        <taxon>Spermatophyta</taxon>
        <taxon>Magnoliopsida</taxon>
        <taxon>eudicotyledons</taxon>
        <taxon>Gunneridae</taxon>
        <taxon>Pentapetalae</taxon>
        <taxon>rosids</taxon>
        <taxon>fabids</taxon>
        <taxon>Fabales</taxon>
        <taxon>Fabaceae</taxon>
        <taxon>Papilionoideae</taxon>
        <taxon>50 kb inversion clade</taxon>
        <taxon>NPAAA clade</taxon>
        <taxon>Hologalegina</taxon>
        <taxon>IRL clade</taxon>
        <taxon>Trifolieae</taxon>
        <taxon>Trifolium</taxon>
    </lineage>
</organism>
<proteinExistence type="predicted"/>
<accession>A0A392SUR4</accession>
<sequence length="56" mass="6132">RSAVWRIAQAKQVASGSVLELVCGAGLYGALRSKAGYSKNRFWHLRVAQGKQETAR</sequence>
<dbReference type="Proteomes" id="UP000265520">
    <property type="component" value="Unassembled WGS sequence"/>
</dbReference>
<keyword evidence="2" id="KW-1185">Reference proteome</keyword>
<feature type="non-terminal residue" evidence="1">
    <location>
        <position position="1"/>
    </location>
</feature>
<dbReference type="AlphaFoldDB" id="A0A392SUR4"/>
<evidence type="ECO:0000313" key="2">
    <source>
        <dbReference type="Proteomes" id="UP000265520"/>
    </source>
</evidence>
<evidence type="ECO:0000313" key="1">
    <source>
        <dbReference type="EMBL" id="MCI52182.1"/>
    </source>
</evidence>
<dbReference type="EMBL" id="LXQA010443505">
    <property type="protein sequence ID" value="MCI52182.1"/>
    <property type="molecule type" value="Genomic_DNA"/>
</dbReference>
<comment type="caution">
    <text evidence="1">The sequence shown here is derived from an EMBL/GenBank/DDBJ whole genome shotgun (WGS) entry which is preliminary data.</text>
</comment>